<dbReference type="NCBIfam" id="TIGR02937">
    <property type="entry name" value="sigma70-ECF"/>
    <property type="match status" value="1"/>
</dbReference>
<evidence type="ECO:0000313" key="8">
    <source>
        <dbReference type="EMBL" id="MPN00483.1"/>
    </source>
</evidence>
<comment type="similarity">
    <text evidence="1">Belongs to the sigma-70 factor family. ECF subfamily.</text>
</comment>
<protein>
    <submittedName>
        <fullName evidence="8">ECF RNA polymerase sigma factor SigW</fullName>
    </submittedName>
</protein>
<dbReference type="PANTHER" id="PTHR43133">
    <property type="entry name" value="RNA POLYMERASE ECF-TYPE SIGMA FACTO"/>
    <property type="match status" value="1"/>
</dbReference>
<evidence type="ECO:0000259" key="6">
    <source>
        <dbReference type="Pfam" id="PF04542"/>
    </source>
</evidence>
<keyword evidence="5" id="KW-0804">Transcription</keyword>
<dbReference type="InterPro" id="IPR014284">
    <property type="entry name" value="RNA_pol_sigma-70_dom"/>
</dbReference>
<feature type="domain" description="RNA polymerase sigma-70 region 4" evidence="7">
    <location>
        <begin position="127"/>
        <end position="173"/>
    </location>
</feature>
<dbReference type="PANTHER" id="PTHR43133:SF8">
    <property type="entry name" value="RNA POLYMERASE SIGMA FACTOR HI_1459-RELATED"/>
    <property type="match status" value="1"/>
</dbReference>
<comment type="caution">
    <text evidence="8">The sequence shown here is derived from an EMBL/GenBank/DDBJ whole genome shotgun (WGS) entry which is preliminary data.</text>
</comment>
<organism evidence="8">
    <name type="scientific">bioreactor metagenome</name>
    <dbReference type="NCBI Taxonomy" id="1076179"/>
    <lineage>
        <taxon>unclassified sequences</taxon>
        <taxon>metagenomes</taxon>
        <taxon>ecological metagenomes</taxon>
    </lineage>
</organism>
<evidence type="ECO:0000256" key="4">
    <source>
        <dbReference type="ARBA" id="ARBA00023125"/>
    </source>
</evidence>
<evidence type="ECO:0000256" key="2">
    <source>
        <dbReference type="ARBA" id="ARBA00023015"/>
    </source>
</evidence>
<reference evidence="8" key="1">
    <citation type="submission" date="2019-08" db="EMBL/GenBank/DDBJ databases">
        <authorList>
            <person name="Kucharzyk K."/>
            <person name="Murdoch R.W."/>
            <person name="Higgins S."/>
            <person name="Loffler F."/>
        </authorList>
    </citation>
    <scope>NUCLEOTIDE SEQUENCE</scope>
</reference>
<gene>
    <name evidence="8" type="primary">sigW_83</name>
    <name evidence="8" type="ORF">SDC9_147678</name>
</gene>
<dbReference type="InterPro" id="IPR039425">
    <property type="entry name" value="RNA_pol_sigma-70-like"/>
</dbReference>
<dbReference type="Pfam" id="PF04542">
    <property type="entry name" value="Sigma70_r2"/>
    <property type="match status" value="1"/>
</dbReference>
<keyword evidence="4" id="KW-0238">DNA-binding</keyword>
<dbReference type="EMBL" id="VSSQ01046523">
    <property type="protein sequence ID" value="MPN00483.1"/>
    <property type="molecule type" value="Genomic_DNA"/>
</dbReference>
<evidence type="ECO:0000256" key="5">
    <source>
        <dbReference type="ARBA" id="ARBA00023163"/>
    </source>
</evidence>
<keyword evidence="2" id="KW-0805">Transcription regulation</keyword>
<dbReference type="InterPro" id="IPR007627">
    <property type="entry name" value="RNA_pol_sigma70_r2"/>
</dbReference>
<dbReference type="GO" id="GO:0003677">
    <property type="term" value="F:DNA binding"/>
    <property type="evidence" value="ECO:0007669"/>
    <property type="project" value="UniProtKB-KW"/>
</dbReference>
<dbReference type="InterPro" id="IPR036388">
    <property type="entry name" value="WH-like_DNA-bd_sf"/>
</dbReference>
<dbReference type="InterPro" id="IPR013325">
    <property type="entry name" value="RNA_pol_sigma_r2"/>
</dbReference>
<evidence type="ECO:0000256" key="1">
    <source>
        <dbReference type="ARBA" id="ARBA00010641"/>
    </source>
</evidence>
<dbReference type="Gene3D" id="1.10.1740.10">
    <property type="match status" value="1"/>
</dbReference>
<dbReference type="SUPFAM" id="SSF88946">
    <property type="entry name" value="Sigma2 domain of RNA polymerase sigma factors"/>
    <property type="match status" value="1"/>
</dbReference>
<proteinExistence type="inferred from homology"/>
<accession>A0A645EIS5</accession>
<dbReference type="GO" id="GO:0006352">
    <property type="term" value="P:DNA-templated transcription initiation"/>
    <property type="evidence" value="ECO:0007669"/>
    <property type="project" value="InterPro"/>
</dbReference>
<sequence length="185" mass="22086">MDEDLRLVKEVLKGNLDSFNIIVNKYELPILRSIYNLIKNTQTAEDITQDVFITVYNKLYLYKSEYKFSNWIFQIARNKCIDYIRKNKKTVEANIDEIRELASKEATPQDLLEFKEMKEQVEKFLCSLEEVDRQIVLLRYSGENTTFHDIAQIMKISESSVKRRYYNAREKFKKSISIQEKRCRG</sequence>
<dbReference type="AlphaFoldDB" id="A0A645EIS5"/>
<dbReference type="Gene3D" id="1.10.10.10">
    <property type="entry name" value="Winged helix-like DNA-binding domain superfamily/Winged helix DNA-binding domain"/>
    <property type="match status" value="1"/>
</dbReference>
<evidence type="ECO:0000259" key="7">
    <source>
        <dbReference type="Pfam" id="PF04545"/>
    </source>
</evidence>
<feature type="domain" description="RNA polymerase sigma-70 region 2" evidence="6">
    <location>
        <begin position="23"/>
        <end position="89"/>
    </location>
</feature>
<dbReference type="InterPro" id="IPR013324">
    <property type="entry name" value="RNA_pol_sigma_r3/r4-like"/>
</dbReference>
<dbReference type="InterPro" id="IPR007630">
    <property type="entry name" value="RNA_pol_sigma70_r4"/>
</dbReference>
<dbReference type="SUPFAM" id="SSF88659">
    <property type="entry name" value="Sigma3 and sigma4 domains of RNA polymerase sigma factors"/>
    <property type="match status" value="1"/>
</dbReference>
<dbReference type="GO" id="GO:0016987">
    <property type="term" value="F:sigma factor activity"/>
    <property type="evidence" value="ECO:0007669"/>
    <property type="project" value="UniProtKB-KW"/>
</dbReference>
<dbReference type="Pfam" id="PF04545">
    <property type="entry name" value="Sigma70_r4"/>
    <property type="match status" value="1"/>
</dbReference>
<name>A0A645EIS5_9ZZZZ</name>
<evidence type="ECO:0000256" key="3">
    <source>
        <dbReference type="ARBA" id="ARBA00023082"/>
    </source>
</evidence>
<keyword evidence="3" id="KW-0731">Sigma factor</keyword>